<proteinExistence type="inferred from homology"/>
<accession>A0A2U2MYU5</accession>
<dbReference type="EMBL" id="QFFI01000025">
    <property type="protein sequence ID" value="PWG61884.1"/>
    <property type="molecule type" value="Genomic_DNA"/>
</dbReference>
<dbReference type="OrthoDB" id="9804264at2"/>
<dbReference type="Proteomes" id="UP000245474">
    <property type="component" value="Unassembled WGS sequence"/>
</dbReference>
<dbReference type="GO" id="GO:0008483">
    <property type="term" value="F:transaminase activity"/>
    <property type="evidence" value="ECO:0007669"/>
    <property type="project" value="UniProtKB-KW"/>
</dbReference>
<sequence length="398" mass="43695">MREFPRSFTEQQPIPAAGIERATEVMASGKLHRYNLGPGETDDAALLEQEFAGYVGRRYCVACNSGGFALHIALRALLPERGTPVLCNAFTLSPVPGAIHNAGGVTVPVETDESLTIDCDDLRLAAETHDARFLVLTHMRGHIADMDAVAALCAELGITLIEDCAHTMGAYWRNRPSGAHGTAACFSTQSNKHINSGEGGLLVTDDAELAARAVLYTGSYMFYDSHLAAPPRARVGELSGEIPNYSGRMDRLRAALLRPQLSELEARREHWNALYRRLEGRLAQADGITLPQRHAAAEYVGSSLQFWAEGLALEQFPDFISRCADRGVPVAWFGNPSARGYTSNFRHWRYLSVERALPKTQNVLSRLCDIRLPLTFTEEDCALIGEIIDDSLQATRPE</sequence>
<dbReference type="PANTHER" id="PTHR30244">
    <property type="entry name" value="TRANSAMINASE"/>
    <property type="match status" value="1"/>
</dbReference>
<evidence type="ECO:0000313" key="4">
    <source>
        <dbReference type="EMBL" id="PWG61884.1"/>
    </source>
</evidence>
<evidence type="ECO:0000313" key="5">
    <source>
        <dbReference type="Proteomes" id="UP000245474"/>
    </source>
</evidence>
<keyword evidence="4" id="KW-0032">Aminotransferase</keyword>
<dbReference type="InterPro" id="IPR000653">
    <property type="entry name" value="DegT/StrS_aminotransferase"/>
</dbReference>
<dbReference type="GO" id="GO:0030170">
    <property type="term" value="F:pyridoxal phosphate binding"/>
    <property type="evidence" value="ECO:0007669"/>
    <property type="project" value="TreeGrafter"/>
</dbReference>
<dbReference type="InterPro" id="IPR015424">
    <property type="entry name" value="PyrdxlP-dep_Trfase"/>
</dbReference>
<organism evidence="4 5">
    <name type="scientific">Sediminicurvatus halobius</name>
    <dbReference type="NCBI Taxonomy" id="2182432"/>
    <lineage>
        <taxon>Bacteria</taxon>
        <taxon>Pseudomonadati</taxon>
        <taxon>Pseudomonadota</taxon>
        <taxon>Gammaproteobacteria</taxon>
        <taxon>Chromatiales</taxon>
        <taxon>Ectothiorhodospiraceae</taxon>
        <taxon>Sediminicurvatus</taxon>
    </lineage>
</organism>
<name>A0A2U2MYU5_9GAMM</name>
<keyword evidence="4" id="KW-0808">Transferase</keyword>
<comment type="caution">
    <text evidence="4">The sequence shown here is derived from an EMBL/GenBank/DDBJ whole genome shotgun (WGS) entry which is preliminary data.</text>
</comment>
<dbReference type="GO" id="GO:0000271">
    <property type="term" value="P:polysaccharide biosynthetic process"/>
    <property type="evidence" value="ECO:0007669"/>
    <property type="project" value="TreeGrafter"/>
</dbReference>
<dbReference type="SUPFAM" id="SSF53383">
    <property type="entry name" value="PLP-dependent transferases"/>
    <property type="match status" value="1"/>
</dbReference>
<protein>
    <submittedName>
        <fullName evidence="4">Aminotransferase</fullName>
    </submittedName>
</protein>
<dbReference type="InterPro" id="IPR015421">
    <property type="entry name" value="PyrdxlP-dep_Trfase_major"/>
</dbReference>
<dbReference type="Pfam" id="PF01041">
    <property type="entry name" value="DegT_DnrJ_EryC1"/>
    <property type="match status" value="1"/>
</dbReference>
<dbReference type="Gene3D" id="3.40.640.10">
    <property type="entry name" value="Type I PLP-dependent aspartate aminotransferase-like (Major domain)"/>
    <property type="match status" value="1"/>
</dbReference>
<gene>
    <name evidence="4" type="ORF">DEM34_14230</name>
</gene>
<evidence type="ECO:0000256" key="2">
    <source>
        <dbReference type="ARBA" id="ARBA00037999"/>
    </source>
</evidence>
<keyword evidence="5" id="KW-1185">Reference proteome</keyword>
<comment type="similarity">
    <text evidence="2 3">Belongs to the DegT/DnrJ/EryC1 family.</text>
</comment>
<dbReference type="PANTHER" id="PTHR30244:SF34">
    <property type="entry name" value="DTDP-4-AMINO-4,6-DIDEOXYGALACTOSE TRANSAMINASE"/>
    <property type="match status" value="1"/>
</dbReference>
<reference evidence="4 5" key="1">
    <citation type="submission" date="2018-05" db="EMBL/GenBank/DDBJ databases">
        <title>Spiribacter halobius sp. nov., a moderately halophilic bacterium isolated from marine solar saltern.</title>
        <authorList>
            <person name="Zheng W.-S."/>
            <person name="Lu D.-C."/>
            <person name="Du Z.-J."/>
        </authorList>
    </citation>
    <scope>NUCLEOTIDE SEQUENCE [LARGE SCALE GENOMIC DNA]</scope>
    <source>
        <strain evidence="4 5">E85</strain>
    </source>
</reference>
<dbReference type="InterPro" id="IPR015422">
    <property type="entry name" value="PyrdxlP-dep_Trfase_small"/>
</dbReference>
<evidence type="ECO:0000256" key="1">
    <source>
        <dbReference type="ARBA" id="ARBA00022898"/>
    </source>
</evidence>
<dbReference type="Gene3D" id="3.90.1150.10">
    <property type="entry name" value="Aspartate Aminotransferase, domain 1"/>
    <property type="match status" value="1"/>
</dbReference>
<evidence type="ECO:0000256" key="3">
    <source>
        <dbReference type="RuleBase" id="RU004508"/>
    </source>
</evidence>
<dbReference type="AlphaFoldDB" id="A0A2U2MYU5"/>
<keyword evidence="1 3" id="KW-0663">Pyridoxal phosphate</keyword>